<protein>
    <recommendedName>
        <fullName evidence="1">DUF2281 domain-containing protein</fullName>
    </recommendedName>
</protein>
<gene>
    <name evidence="2" type="ORF">THSYN_07435</name>
</gene>
<accession>A0A2K8U6X9</accession>
<evidence type="ECO:0000259" key="1">
    <source>
        <dbReference type="Pfam" id="PF10047"/>
    </source>
</evidence>
<name>A0A2K8U6X9_9GAMM</name>
<dbReference type="Pfam" id="PF10047">
    <property type="entry name" value="DUF2281"/>
    <property type="match status" value="1"/>
</dbReference>
<dbReference type="EMBL" id="CP020370">
    <property type="protein sequence ID" value="AUB80801.1"/>
    <property type="molecule type" value="Genomic_DNA"/>
</dbReference>
<dbReference type="InterPro" id="IPR018739">
    <property type="entry name" value="DUF2281"/>
</dbReference>
<dbReference type="OrthoDB" id="467603at2"/>
<evidence type="ECO:0000313" key="3">
    <source>
        <dbReference type="Proteomes" id="UP000232638"/>
    </source>
</evidence>
<keyword evidence="3" id="KW-1185">Reference proteome</keyword>
<reference evidence="2 3" key="1">
    <citation type="submission" date="2017-03" db="EMBL/GenBank/DDBJ databases">
        <title>Complete genome sequence of Candidatus 'Thiodictyon syntrophicum' sp. nov. strain Cad16T, a photolithoautotroph purple sulfur bacterium isolated from an alpine meromictic lake.</title>
        <authorList>
            <person name="Luedin S.M."/>
            <person name="Pothier J.F."/>
            <person name="Danza F."/>
            <person name="Storelli N."/>
            <person name="Wittwer M."/>
            <person name="Tonolla M."/>
        </authorList>
    </citation>
    <scope>NUCLEOTIDE SEQUENCE [LARGE SCALE GENOMIC DNA]</scope>
    <source>
        <strain evidence="2 3">Cad16T</strain>
    </source>
</reference>
<sequence length="76" mass="8937">MNIHETIDKLAALPPEQQMEVLDFIEFLRARRRPPTAKARHGNLREDPFIGMWAERPDMADSSAWVRGIRDREWHG</sequence>
<organism evidence="2 3">
    <name type="scientific">Candidatus Thiodictyon syntrophicum</name>
    <dbReference type="NCBI Taxonomy" id="1166950"/>
    <lineage>
        <taxon>Bacteria</taxon>
        <taxon>Pseudomonadati</taxon>
        <taxon>Pseudomonadota</taxon>
        <taxon>Gammaproteobacteria</taxon>
        <taxon>Chromatiales</taxon>
        <taxon>Chromatiaceae</taxon>
        <taxon>Thiodictyon</taxon>
    </lineage>
</organism>
<dbReference type="AlphaFoldDB" id="A0A2K8U6X9"/>
<dbReference type="KEGG" id="tsy:THSYN_07435"/>
<dbReference type="Proteomes" id="UP000232638">
    <property type="component" value="Chromosome"/>
</dbReference>
<dbReference type="RefSeq" id="WP_100918588.1">
    <property type="nucleotide sequence ID" value="NZ_CP020370.1"/>
</dbReference>
<feature type="domain" description="DUF2281" evidence="1">
    <location>
        <begin position="7"/>
        <end position="41"/>
    </location>
</feature>
<evidence type="ECO:0000313" key="2">
    <source>
        <dbReference type="EMBL" id="AUB80801.1"/>
    </source>
</evidence>
<proteinExistence type="predicted"/>